<comment type="caution">
    <text evidence="2">The sequence shown here is derived from an EMBL/GenBank/DDBJ whole genome shotgun (WGS) entry which is preliminary data.</text>
</comment>
<evidence type="ECO:0000313" key="3">
    <source>
        <dbReference type="Proteomes" id="UP000195521"/>
    </source>
</evidence>
<keyword evidence="3" id="KW-1185">Reference proteome</keyword>
<keyword evidence="1" id="KW-0472">Membrane</keyword>
<organism evidence="2 3">
    <name type="scientific">Plasmodium gonderi</name>
    <dbReference type="NCBI Taxonomy" id="77519"/>
    <lineage>
        <taxon>Eukaryota</taxon>
        <taxon>Sar</taxon>
        <taxon>Alveolata</taxon>
        <taxon>Apicomplexa</taxon>
        <taxon>Aconoidasida</taxon>
        <taxon>Haemosporida</taxon>
        <taxon>Plasmodiidae</taxon>
        <taxon>Plasmodium</taxon>
        <taxon>Plasmodium (Plasmodium)</taxon>
    </lineage>
</organism>
<evidence type="ECO:0000313" key="2">
    <source>
        <dbReference type="EMBL" id="GAW84395.1"/>
    </source>
</evidence>
<proteinExistence type="predicted"/>
<keyword evidence="1" id="KW-1133">Transmembrane helix</keyword>
<dbReference type="GeneID" id="39745203"/>
<dbReference type="EMBL" id="BDQF01000295">
    <property type="protein sequence ID" value="GAW84395.1"/>
    <property type="molecule type" value="Genomic_DNA"/>
</dbReference>
<reference evidence="3" key="1">
    <citation type="submission" date="2017-04" db="EMBL/GenBank/DDBJ databases">
        <title>Plasmodium gonderi genome.</title>
        <authorList>
            <person name="Arisue N."/>
            <person name="Honma H."/>
            <person name="Kawai S."/>
            <person name="Tougan T."/>
            <person name="Tanabe K."/>
            <person name="Horii T."/>
        </authorList>
    </citation>
    <scope>NUCLEOTIDE SEQUENCE [LARGE SCALE GENOMIC DNA]</scope>
    <source>
        <strain evidence="3">ATCC 30045</strain>
    </source>
</reference>
<feature type="transmembrane region" description="Helical" evidence="1">
    <location>
        <begin position="278"/>
        <end position="302"/>
    </location>
</feature>
<keyword evidence="1" id="KW-0812">Transmembrane</keyword>
<evidence type="ECO:0000256" key="1">
    <source>
        <dbReference type="SAM" id="Phobius"/>
    </source>
</evidence>
<dbReference type="RefSeq" id="XP_028546984.1">
    <property type="nucleotide sequence ID" value="XM_028691183.1"/>
</dbReference>
<dbReference type="AlphaFoldDB" id="A0A1Y1JSG2"/>
<sequence>MDNATTKEKIFDFTGIFPNCRNDFNNCWERRLRDLRQIYNQYSPVCRDYQNDIRAYHVGNQDFQTDCIALGLYLNFIDDKKKSSVEKLYLEASCKYFFYKLKHLVHKHKGTCHNTVECYNEFIKKNEKKDVHRISVPQICLQYANNNDIDEYTFKILGQLDNLYDLIEIFKKREHRTYTNVKKFDSNINNLEKYSATYNKSLNEELEKIFKVFKDFFNTWSTCWYGKSALPYFSNKWRDRKTFRGTEKIRNEITRVNTSTEISASIGTRTSTGTSTGVIFFCFAIIPILFILYKYISYGSFLQPSVRKLKRRFNKKNRYHQNLMDSFHGKKHNLNYNDYRIACISED</sequence>
<protein>
    <submittedName>
        <fullName evidence="2">Variable surface protein</fullName>
    </submittedName>
</protein>
<gene>
    <name evidence="2" type="ORF">PGO_002755</name>
</gene>
<dbReference type="Proteomes" id="UP000195521">
    <property type="component" value="Unassembled WGS sequence"/>
</dbReference>
<name>A0A1Y1JSG2_PLAGO</name>
<accession>A0A1Y1JSG2</accession>